<dbReference type="Proteomes" id="UP000325827">
    <property type="component" value="Unassembled WGS sequence"/>
</dbReference>
<sequence>MGVLTSMGVVIVLGLGLVAPPPEAAGDSAEVCTIGGLSVPDGAPTPTDVPLVMSCFETLAEAEEFVEAGAPGDLEQLIPRARGGATLSTVIVGKQYTGTSRSGAVLVQWGTGSGCYGVTYGYPSMPFGWNDEVRSSEGFSNCWVSNYTATSYGGSSPELHAILLIDGLICGGDFLGCLPTLRDIRLIRMKSEN</sequence>
<dbReference type="OrthoDB" id="5007281at2"/>
<dbReference type="EMBL" id="VYSA01000004">
    <property type="protein sequence ID" value="KAA9105978.1"/>
    <property type="molecule type" value="Genomic_DNA"/>
</dbReference>
<protein>
    <submittedName>
        <fullName evidence="1">Uncharacterized protein</fullName>
    </submittedName>
</protein>
<proteinExistence type="predicted"/>
<keyword evidence="2" id="KW-1185">Reference proteome</keyword>
<name>A0A5J5IZY7_9MICO</name>
<dbReference type="AlphaFoldDB" id="A0A5J5IZY7"/>
<evidence type="ECO:0000313" key="1">
    <source>
        <dbReference type="EMBL" id="KAA9105978.1"/>
    </source>
</evidence>
<comment type="caution">
    <text evidence="1">The sequence shown here is derived from an EMBL/GenBank/DDBJ whole genome shotgun (WGS) entry which is preliminary data.</text>
</comment>
<reference evidence="2" key="1">
    <citation type="submission" date="2019-09" db="EMBL/GenBank/DDBJ databases">
        <title>Mumia zhuanghuii sp. nov. isolated from the intestinal contents of plateau pika (Ochotona curzoniae) in the Qinghai-Tibet plateau of China.</title>
        <authorList>
            <person name="Tian Z."/>
        </authorList>
    </citation>
    <scope>NUCLEOTIDE SEQUENCE [LARGE SCALE GENOMIC DNA]</scope>
    <source>
        <strain evidence="2">JCM 30598</strain>
    </source>
</reference>
<dbReference type="RefSeq" id="WP_150450120.1">
    <property type="nucleotide sequence ID" value="NZ_VYSA01000004.1"/>
</dbReference>
<gene>
    <name evidence="1" type="ORF">F6B43_16595</name>
</gene>
<accession>A0A5J5IZY7</accession>
<evidence type="ECO:0000313" key="2">
    <source>
        <dbReference type="Proteomes" id="UP000325827"/>
    </source>
</evidence>
<organism evidence="1 2">
    <name type="scientific">Microbacterium rhizomatis</name>
    <dbReference type="NCBI Taxonomy" id="1631477"/>
    <lineage>
        <taxon>Bacteria</taxon>
        <taxon>Bacillati</taxon>
        <taxon>Actinomycetota</taxon>
        <taxon>Actinomycetes</taxon>
        <taxon>Micrococcales</taxon>
        <taxon>Microbacteriaceae</taxon>
        <taxon>Microbacterium</taxon>
    </lineage>
</organism>